<dbReference type="EMBL" id="RMBX01000011">
    <property type="protein sequence ID" value="RPD39300.1"/>
    <property type="molecule type" value="Genomic_DNA"/>
</dbReference>
<dbReference type="RefSeq" id="WP_120517941.1">
    <property type="nucleotide sequence ID" value="NZ_QXZY01000011.1"/>
</dbReference>
<protein>
    <submittedName>
        <fullName evidence="2">Competence protein</fullName>
    </submittedName>
</protein>
<sequence>MRFALIDNLRVEANPGLKGICPGCGQPVLTKCGTIRVHHWAHQRTELCDSWGEPETEWHRSWKNNFPHLWQECFMRDVLTGEKHMADVRTDHGLVIEFQHSHLKPQERIARENFYRDLVWIVDGTRLVNDFPRFLKGQNQIQPTGKSGIFHVYDPAKCFPSAWLSSSVPVLFDFLGGGQLNNPLDSRNQLYCLFPIKVGRRATLARIPRSAFIKTAINGDWSVRVTGIMKELLKGKEDWDNQEEIIRSAWQLQESEIKRFSERLGYGKGRRF</sequence>
<organism evidence="2 3">
    <name type="scientific">Chitinophaga barathri</name>
    <dbReference type="NCBI Taxonomy" id="1647451"/>
    <lineage>
        <taxon>Bacteria</taxon>
        <taxon>Pseudomonadati</taxon>
        <taxon>Bacteroidota</taxon>
        <taxon>Chitinophagia</taxon>
        <taxon>Chitinophagales</taxon>
        <taxon>Chitinophagaceae</taxon>
        <taxon>Chitinophaga</taxon>
    </lineage>
</organism>
<dbReference type="AlphaFoldDB" id="A0A3N4MGT2"/>
<evidence type="ECO:0000259" key="1">
    <source>
        <dbReference type="Pfam" id="PF25164"/>
    </source>
</evidence>
<accession>A0A3N4MGT2</accession>
<comment type="caution">
    <text evidence="2">The sequence shown here is derived from an EMBL/GenBank/DDBJ whole genome shotgun (WGS) entry which is preliminary data.</text>
</comment>
<keyword evidence="3" id="KW-1185">Reference proteome</keyword>
<dbReference type="Proteomes" id="UP000279089">
    <property type="component" value="Unassembled WGS sequence"/>
</dbReference>
<evidence type="ECO:0000313" key="2">
    <source>
        <dbReference type="EMBL" id="RPD39300.1"/>
    </source>
</evidence>
<gene>
    <name evidence="2" type="ORF">EG028_19430</name>
</gene>
<reference evidence="3" key="1">
    <citation type="submission" date="2018-11" db="EMBL/GenBank/DDBJ databases">
        <title>Chitinophaga lutea sp.nov., isolate from arsenic contaminated soil.</title>
        <authorList>
            <person name="Zong Y."/>
        </authorList>
    </citation>
    <scope>NUCLEOTIDE SEQUENCE [LARGE SCALE GENOMIC DNA]</scope>
    <source>
        <strain evidence="3">YLT18</strain>
    </source>
</reference>
<dbReference type="OrthoDB" id="4212451at2"/>
<evidence type="ECO:0000313" key="3">
    <source>
        <dbReference type="Proteomes" id="UP000279089"/>
    </source>
</evidence>
<dbReference type="Pfam" id="PF25164">
    <property type="entry name" value="CoiA_N"/>
    <property type="match status" value="1"/>
</dbReference>
<feature type="domain" description="Competence protein CoiA-like N-terminal" evidence="1">
    <location>
        <begin position="20"/>
        <end position="49"/>
    </location>
</feature>
<dbReference type="InterPro" id="IPR057253">
    <property type="entry name" value="CoiA-like_N"/>
</dbReference>
<name>A0A3N4MGT2_9BACT</name>
<proteinExistence type="predicted"/>